<sequence length="422" mass="44999">MSTSQTAAATSLAPSRSQRQGPDPAVLVLEDGQAFYGVAFGARGSRLGEAVFATGMTGYQETLTDPSYARQIVVQTAPHIGNTGANDEDPESRRMWVAGYAVRDASRRPSNWRSRRTLDDELRAQDVVGIAEIDTRAVTRRLRSAGSMKAGVFSGEEADRPLSELLEAVRSQPSMKGSRLAEEVTTAQPYTVEPADHGWESEVRARIVAVDLGIKTMTPVRLAERGVRVHVVPATAALQQILELAPDGVFLSNGPGDPATAAEQVTLLQGVLDKGLPVFGICFGNQILGRALGFGTYKLPFGHRGINQPVMDHATGTVEITSQNHGFAVDAPVGEIVTAPQSRYGRVEVSHSSLNDGVVEGLRCLDIPAFSVQYHPEAAAGPHDSAYLFDRFIAMLSPERTPDTTAEETTAATQAGGDTAHA</sequence>
<evidence type="ECO:0000313" key="15">
    <source>
        <dbReference type="Proteomes" id="UP000824151"/>
    </source>
</evidence>
<dbReference type="InterPro" id="IPR050472">
    <property type="entry name" value="Anth_synth/Amidotransfase"/>
</dbReference>
<gene>
    <name evidence="11 14" type="primary">carA</name>
    <name evidence="14" type="ORF">H9871_09850</name>
</gene>
<dbReference type="GO" id="GO:0006541">
    <property type="term" value="P:glutamine metabolic process"/>
    <property type="evidence" value="ECO:0007669"/>
    <property type="project" value="InterPro"/>
</dbReference>
<dbReference type="PRINTS" id="PR00099">
    <property type="entry name" value="CPSGATASE"/>
</dbReference>
<comment type="catalytic activity">
    <reaction evidence="10 11">
        <text>L-glutamine + H2O = L-glutamate + NH4(+)</text>
        <dbReference type="Rhea" id="RHEA:15889"/>
        <dbReference type="ChEBI" id="CHEBI:15377"/>
        <dbReference type="ChEBI" id="CHEBI:28938"/>
        <dbReference type="ChEBI" id="CHEBI:29985"/>
        <dbReference type="ChEBI" id="CHEBI:58359"/>
    </reaction>
</comment>
<dbReference type="CDD" id="cd01744">
    <property type="entry name" value="GATase1_CPSase"/>
    <property type="match status" value="1"/>
</dbReference>
<dbReference type="Pfam" id="PF00988">
    <property type="entry name" value="CPSase_sm_chain"/>
    <property type="match status" value="1"/>
</dbReference>
<feature type="active site" evidence="11">
    <location>
        <position position="375"/>
    </location>
</feature>
<evidence type="ECO:0000256" key="5">
    <source>
        <dbReference type="ARBA" id="ARBA00022741"/>
    </source>
</evidence>
<feature type="binding site" evidence="11">
    <location>
        <position position="254"/>
    </location>
    <ligand>
        <name>L-glutamine</name>
        <dbReference type="ChEBI" id="CHEBI:58359"/>
    </ligand>
</feature>
<dbReference type="HAMAP" id="MF_01209">
    <property type="entry name" value="CPSase_S_chain"/>
    <property type="match status" value="1"/>
</dbReference>
<evidence type="ECO:0000256" key="3">
    <source>
        <dbReference type="ARBA" id="ARBA00007800"/>
    </source>
</evidence>
<comment type="caution">
    <text evidence="14">The sequence shown here is derived from an EMBL/GenBank/DDBJ whole genome shotgun (WGS) entry which is preliminary data.</text>
</comment>
<proteinExistence type="inferred from homology"/>
<evidence type="ECO:0000313" key="14">
    <source>
        <dbReference type="EMBL" id="HIX00432.1"/>
    </source>
</evidence>
<dbReference type="AlphaFoldDB" id="A0A9D2A914"/>
<comment type="pathway">
    <text evidence="2 11">Amino-acid biosynthesis; L-arginine biosynthesis; carbamoyl phosphate from bicarbonate: step 1/1.</text>
</comment>
<comment type="subunit">
    <text evidence="11">Composed of two chains; the small (or glutamine) chain promotes the hydrolysis of glutamine to ammonia, which is used by the large (or ammonia) chain to synthesize carbamoyl phosphate. Tetramer of heterodimers (alpha,beta)4.</text>
</comment>
<dbReference type="SUPFAM" id="SSF52021">
    <property type="entry name" value="Carbamoyl phosphate synthetase, small subunit N-terminal domain"/>
    <property type="match status" value="1"/>
</dbReference>
<organism evidence="14 15">
    <name type="scientific">Candidatus Nesterenkonia stercoripullorum</name>
    <dbReference type="NCBI Taxonomy" id="2838701"/>
    <lineage>
        <taxon>Bacteria</taxon>
        <taxon>Bacillati</taxon>
        <taxon>Actinomycetota</taxon>
        <taxon>Actinomycetes</taxon>
        <taxon>Micrococcales</taxon>
        <taxon>Micrococcaceae</taxon>
        <taxon>Nesterenkonia</taxon>
    </lineage>
</organism>
<dbReference type="GO" id="GO:0044205">
    <property type="term" value="P:'de novo' UMP biosynthetic process"/>
    <property type="evidence" value="ECO:0007669"/>
    <property type="project" value="UniProtKB-UniRule"/>
</dbReference>
<dbReference type="InterPro" id="IPR029062">
    <property type="entry name" value="Class_I_gatase-like"/>
</dbReference>
<feature type="binding site" evidence="11">
    <location>
        <position position="326"/>
    </location>
    <ligand>
        <name>L-glutamine</name>
        <dbReference type="ChEBI" id="CHEBI:58359"/>
    </ligand>
</feature>
<dbReference type="Pfam" id="PF00117">
    <property type="entry name" value="GATase"/>
    <property type="match status" value="1"/>
</dbReference>
<feature type="active site" evidence="11">
    <location>
        <position position="377"/>
    </location>
</feature>
<reference evidence="14" key="1">
    <citation type="journal article" date="2021" name="PeerJ">
        <title>Extensive microbial diversity within the chicken gut microbiome revealed by metagenomics and culture.</title>
        <authorList>
            <person name="Gilroy R."/>
            <person name="Ravi A."/>
            <person name="Getino M."/>
            <person name="Pursley I."/>
            <person name="Horton D.L."/>
            <person name="Alikhan N.F."/>
            <person name="Baker D."/>
            <person name="Gharbi K."/>
            <person name="Hall N."/>
            <person name="Watson M."/>
            <person name="Adriaenssens E.M."/>
            <person name="Foster-Nyarko E."/>
            <person name="Jarju S."/>
            <person name="Secka A."/>
            <person name="Antonio M."/>
            <person name="Oren A."/>
            <person name="Chaudhuri R.R."/>
            <person name="La Ragione R."/>
            <person name="Hildebrand F."/>
            <person name="Pallen M.J."/>
        </authorList>
    </citation>
    <scope>NUCLEOTIDE SEQUENCE</scope>
    <source>
        <strain evidence="14">ChiHejej3B27-3195</strain>
    </source>
</reference>
<dbReference type="PANTHER" id="PTHR43418">
    <property type="entry name" value="MULTIFUNCTIONAL TRYPTOPHAN BIOSYNTHESIS PROTEIN-RELATED"/>
    <property type="match status" value="1"/>
</dbReference>
<dbReference type="PROSITE" id="PS51273">
    <property type="entry name" value="GATASE_TYPE_1"/>
    <property type="match status" value="1"/>
</dbReference>
<dbReference type="PRINTS" id="PR00097">
    <property type="entry name" value="ANTSNTHASEII"/>
</dbReference>
<comment type="similarity">
    <text evidence="3 11">Belongs to the CarA family.</text>
</comment>
<keyword evidence="11" id="KW-0028">Amino-acid biosynthesis</keyword>
<evidence type="ECO:0000256" key="8">
    <source>
        <dbReference type="ARBA" id="ARBA00022975"/>
    </source>
</evidence>
<dbReference type="SUPFAM" id="SSF52317">
    <property type="entry name" value="Class I glutamine amidotransferase-like"/>
    <property type="match status" value="1"/>
</dbReference>
<comment type="pathway">
    <text evidence="1 11">Pyrimidine metabolism; UMP biosynthesis via de novo pathway; (S)-dihydroorotate from bicarbonate: step 1/3.</text>
</comment>
<dbReference type="GO" id="GO:0006207">
    <property type="term" value="P:'de novo' pyrimidine nucleobase biosynthetic process"/>
    <property type="evidence" value="ECO:0007669"/>
    <property type="project" value="InterPro"/>
</dbReference>
<evidence type="ECO:0000256" key="7">
    <source>
        <dbReference type="ARBA" id="ARBA00022962"/>
    </source>
</evidence>
<evidence type="ECO:0000256" key="11">
    <source>
        <dbReference type="HAMAP-Rule" id="MF_01209"/>
    </source>
</evidence>
<feature type="binding site" evidence="11">
    <location>
        <position position="327"/>
    </location>
    <ligand>
        <name>L-glutamine</name>
        <dbReference type="ChEBI" id="CHEBI:58359"/>
    </ligand>
</feature>
<feature type="binding site" evidence="11">
    <location>
        <position position="286"/>
    </location>
    <ligand>
        <name>L-glutamine</name>
        <dbReference type="ChEBI" id="CHEBI:58359"/>
    </ligand>
</feature>
<evidence type="ECO:0000256" key="6">
    <source>
        <dbReference type="ARBA" id="ARBA00022840"/>
    </source>
</evidence>
<protein>
    <recommendedName>
        <fullName evidence="11">Carbamoyl phosphate synthase small chain</fullName>
        <ecNumber evidence="11">6.3.5.5</ecNumber>
    </recommendedName>
    <alternativeName>
        <fullName evidence="11">Carbamoyl phosphate synthetase glutamine chain</fullName>
    </alternativeName>
</protein>
<evidence type="ECO:0000256" key="4">
    <source>
        <dbReference type="ARBA" id="ARBA00022598"/>
    </source>
</evidence>
<keyword evidence="6 11" id="KW-0067">ATP-binding</keyword>
<dbReference type="PRINTS" id="PR00096">
    <property type="entry name" value="GATASE"/>
</dbReference>
<feature type="compositionally biased region" description="Low complexity" evidence="12">
    <location>
        <begin position="403"/>
        <end position="422"/>
    </location>
</feature>
<dbReference type="Gene3D" id="3.40.50.880">
    <property type="match status" value="1"/>
</dbReference>
<feature type="region of interest" description="Disordered" evidence="12">
    <location>
        <begin position="400"/>
        <end position="422"/>
    </location>
</feature>
<evidence type="ECO:0000256" key="10">
    <source>
        <dbReference type="ARBA" id="ARBA00049285"/>
    </source>
</evidence>
<evidence type="ECO:0000256" key="2">
    <source>
        <dbReference type="ARBA" id="ARBA00005077"/>
    </source>
</evidence>
<dbReference type="InterPro" id="IPR017926">
    <property type="entry name" value="GATASE"/>
</dbReference>
<comment type="function">
    <text evidence="11">Small subunit of the glutamine-dependent carbamoyl phosphate synthetase (CPSase). CPSase catalyzes the formation of carbamoyl phosphate from the ammonia moiety of glutamine, carbonate, and phosphate donated by ATP, constituting the first step of 2 biosynthetic pathways, one leading to arginine and/or urea and the other to pyrimidine nucleotides. The small subunit (glutamine amidotransferase) binds and cleaves glutamine to supply the large subunit with the substrate ammonia.</text>
</comment>
<feature type="region of interest" description="Disordered" evidence="12">
    <location>
        <begin position="1"/>
        <end position="23"/>
    </location>
</feature>
<evidence type="ECO:0000256" key="9">
    <source>
        <dbReference type="ARBA" id="ARBA00048816"/>
    </source>
</evidence>
<dbReference type="GO" id="GO:0004088">
    <property type="term" value="F:carbamoyl-phosphate synthase (glutamine-hydrolyzing) activity"/>
    <property type="evidence" value="ECO:0007669"/>
    <property type="project" value="UniProtKB-UniRule"/>
</dbReference>
<dbReference type="EC" id="6.3.5.5" evidence="11"/>
<evidence type="ECO:0000256" key="12">
    <source>
        <dbReference type="SAM" id="MobiDB-lite"/>
    </source>
</evidence>
<dbReference type="InterPro" id="IPR006274">
    <property type="entry name" value="CarbamoylP_synth_ssu"/>
</dbReference>
<dbReference type="InterPro" id="IPR036480">
    <property type="entry name" value="CarbP_synth_ssu_N_sf"/>
</dbReference>
<feature type="active site" description="Nucleophile" evidence="11">
    <location>
        <position position="282"/>
    </location>
</feature>
<keyword evidence="4 11" id="KW-0436">Ligase</keyword>
<dbReference type="Gene3D" id="3.50.30.20">
    <property type="entry name" value="Carbamoyl-phosphate synthase small subunit, N-terminal domain"/>
    <property type="match status" value="1"/>
</dbReference>
<reference evidence="14" key="2">
    <citation type="submission" date="2021-04" db="EMBL/GenBank/DDBJ databases">
        <authorList>
            <person name="Gilroy R."/>
        </authorList>
    </citation>
    <scope>NUCLEOTIDE SEQUENCE</scope>
    <source>
        <strain evidence="14">ChiHejej3B27-3195</strain>
    </source>
</reference>
<dbReference type="SMART" id="SM01097">
    <property type="entry name" value="CPSase_sm_chain"/>
    <property type="match status" value="1"/>
</dbReference>
<keyword evidence="8 11" id="KW-0665">Pyrimidine biosynthesis</keyword>
<keyword evidence="5 11" id="KW-0547">Nucleotide-binding</keyword>
<feature type="binding site" evidence="11">
    <location>
        <position position="256"/>
    </location>
    <ligand>
        <name>L-glutamine</name>
        <dbReference type="ChEBI" id="CHEBI:58359"/>
    </ligand>
</feature>
<dbReference type="GO" id="GO:0005524">
    <property type="term" value="F:ATP binding"/>
    <property type="evidence" value="ECO:0007669"/>
    <property type="project" value="UniProtKB-UniRule"/>
</dbReference>
<keyword evidence="11" id="KW-0055">Arginine biosynthesis</keyword>
<feature type="region of interest" description="CPSase" evidence="11">
    <location>
        <begin position="1"/>
        <end position="205"/>
    </location>
</feature>
<keyword evidence="7 11" id="KW-0315">Glutamine amidotransferase</keyword>
<dbReference type="EMBL" id="DXGD01000363">
    <property type="protein sequence ID" value="HIX00432.1"/>
    <property type="molecule type" value="Genomic_DNA"/>
</dbReference>
<feature type="binding site" evidence="11">
    <location>
        <position position="67"/>
    </location>
    <ligand>
        <name>L-glutamine</name>
        <dbReference type="ChEBI" id="CHEBI:58359"/>
    </ligand>
</feature>
<evidence type="ECO:0000259" key="13">
    <source>
        <dbReference type="SMART" id="SM01097"/>
    </source>
</evidence>
<dbReference type="FunFam" id="3.50.30.20:FF:000001">
    <property type="entry name" value="Carbamoyl-phosphate synthase small chain"/>
    <property type="match status" value="1"/>
</dbReference>
<evidence type="ECO:0000256" key="1">
    <source>
        <dbReference type="ARBA" id="ARBA00004812"/>
    </source>
</evidence>
<accession>A0A9D2A914</accession>
<feature type="binding site" evidence="11">
    <location>
        <position position="283"/>
    </location>
    <ligand>
        <name>L-glutamine</name>
        <dbReference type="ChEBI" id="CHEBI:58359"/>
    </ligand>
</feature>
<feature type="binding site" evidence="11">
    <location>
        <position position="324"/>
    </location>
    <ligand>
        <name>L-glutamine</name>
        <dbReference type="ChEBI" id="CHEBI:58359"/>
    </ligand>
</feature>
<dbReference type="Proteomes" id="UP000824151">
    <property type="component" value="Unassembled WGS sequence"/>
</dbReference>
<feature type="compositionally biased region" description="Low complexity" evidence="12">
    <location>
        <begin position="1"/>
        <end position="11"/>
    </location>
</feature>
<dbReference type="NCBIfam" id="TIGR01368">
    <property type="entry name" value="CPSaseIIsmall"/>
    <property type="match status" value="1"/>
</dbReference>
<dbReference type="NCBIfam" id="NF009475">
    <property type="entry name" value="PRK12838.1"/>
    <property type="match status" value="1"/>
</dbReference>
<feature type="domain" description="Carbamoyl-phosphate synthase small subunit N-terminal" evidence="13">
    <location>
        <begin position="23"/>
        <end position="153"/>
    </location>
</feature>
<dbReference type="PANTHER" id="PTHR43418:SF7">
    <property type="entry name" value="CARBAMOYL-PHOSPHATE SYNTHASE SMALL CHAIN"/>
    <property type="match status" value="1"/>
</dbReference>
<dbReference type="InterPro" id="IPR002474">
    <property type="entry name" value="CarbamoylP_synth_ssu_N"/>
</dbReference>
<name>A0A9D2A914_9MICC</name>
<dbReference type="InterPro" id="IPR035686">
    <property type="entry name" value="CPSase_GATase1"/>
</dbReference>
<comment type="catalytic activity">
    <reaction evidence="9 11">
        <text>hydrogencarbonate + L-glutamine + 2 ATP + H2O = carbamoyl phosphate + L-glutamate + 2 ADP + phosphate + 2 H(+)</text>
        <dbReference type="Rhea" id="RHEA:18633"/>
        <dbReference type="ChEBI" id="CHEBI:15377"/>
        <dbReference type="ChEBI" id="CHEBI:15378"/>
        <dbReference type="ChEBI" id="CHEBI:17544"/>
        <dbReference type="ChEBI" id="CHEBI:29985"/>
        <dbReference type="ChEBI" id="CHEBI:30616"/>
        <dbReference type="ChEBI" id="CHEBI:43474"/>
        <dbReference type="ChEBI" id="CHEBI:58228"/>
        <dbReference type="ChEBI" id="CHEBI:58359"/>
        <dbReference type="ChEBI" id="CHEBI:456216"/>
        <dbReference type="EC" id="6.3.5.5"/>
    </reaction>
</comment>
<dbReference type="GO" id="GO:0006526">
    <property type="term" value="P:L-arginine biosynthetic process"/>
    <property type="evidence" value="ECO:0007669"/>
    <property type="project" value="UniProtKB-UniRule"/>
</dbReference>